<protein>
    <recommendedName>
        <fullName evidence="2">Eukaryotic translation initiation factor 2A</fullName>
    </recommendedName>
</protein>
<keyword evidence="7" id="KW-0648">Protein biosynthesis</keyword>
<evidence type="ECO:0000259" key="9">
    <source>
        <dbReference type="PROSITE" id="PS50802"/>
    </source>
</evidence>
<dbReference type="FunFam" id="2.130.10.10:FF:000596">
    <property type="entry name" value="Eukaryotic translation initiation factor 2A"/>
    <property type="match status" value="1"/>
</dbReference>
<dbReference type="PROSITE" id="PS50802">
    <property type="entry name" value="OTU"/>
    <property type="match status" value="1"/>
</dbReference>
<sequence>MKLKLTSKYGTVIKSLPETTTSAEFIRTIEADPVLTGNNQMLVTGIQVGFLSRCIDIQRDGKTLDDLGLASGSKVRIEMEPCGSTSKVSDGTLPNVDDKHVTVTQIETKGDNKYKREKDTVTSDIPLLYIKEFDSYLVLRNIPDDNSCLFNAISYAMVGYDSFGPGGVSPPGQLRQVVAEHIMTNVDVYDATVLDRPVDEYIEWIQKKDSWGGAIELGILSQWFNVSILCLDIETDKYITFDASENPRGYIVLVYSGIHYDVLAQNEQLLKDDFVKKWDTTLWPLENQAIKEYGQQLGALLQSRTPKGIDIAQDYDSITPPSFVGGQDCRSAKYSGNGKFFAASQPDKVQVFSTGDGAKDQYTIDIKDAMDMMFSPQGTYLCIWCKPILLDKESGKWNNNVALYNVVVKELVTQWSNKNQAGWKPQFTSEEKIMAKNSVNSKQIDFYELSSGKPFVLSQPTFKYKVQDGSANYQTFQISPGRNPSIAIFIPEKSGKPASVQIFNIPNFQQPICSKSFFKAERCQLKWNSLGTALLALASTDHDTTNKSYYGETNLYLLGIAGSYDSRINLDKEGPIHDITWSPSSREFAVSYGYMPASTTFFDARGNAIHQFPDAPRNTILYSPHARFVLVAGFGNLQGTVDVYDRQNKFRKVCTFEASNTSVCSWSPCGRYIMTATTSPRLRVDNGLKVWHASGKLIYVREYPELLDAVWKPQSIDNFPALKTLDAAIDPLPLAVAYLSKKPTSVVSDSTVQKPKGAYRPPHARRSGGPSVVGTTSLAQRELSQSGSSNASPSVAGTNGGGAYVPGATRRVVPGAPVPVVQESKAAAKNRKKRAAKKAAHEDDVSPSPTPTPSSGPKEEESGSVIGGVISYEEKRIRSLLKKLRAIETLKLKQANGDPLEDTQVSKINKEGEIRLELLLLGWNGETSA</sequence>
<evidence type="ECO:0000256" key="1">
    <source>
        <dbReference type="ARBA" id="ARBA00009573"/>
    </source>
</evidence>
<keyword evidence="4" id="KW-0853">WD repeat</keyword>
<dbReference type="PANTHER" id="PTHR13227">
    <property type="entry name" value="EUKARYOTIC TRANSLATION INITIATION FACTOR 2A"/>
    <property type="match status" value="1"/>
</dbReference>
<dbReference type="Pfam" id="PF08662">
    <property type="entry name" value="eIF2A"/>
    <property type="match status" value="1"/>
</dbReference>
<feature type="compositionally biased region" description="Basic residues" evidence="8">
    <location>
        <begin position="828"/>
        <end position="838"/>
    </location>
</feature>
<feature type="domain" description="OTU" evidence="9">
    <location>
        <begin position="137"/>
        <end position="266"/>
    </location>
</feature>
<dbReference type="GO" id="GO:0000049">
    <property type="term" value="F:tRNA binding"/>
    <property type="evidence" value="ECO:0007669"/>
    <property type="project" value="TreeGrafter"/>
</dbReference>
<dbReference type="InterPro" id="IPR015943">
    <property type="entry name" value="WD40/YVTN_repeat-like_dom_sf"/>
</dbReference>
<evidence type="ECO:0000256" key="8">
    <source>
        <dbReference type="SAM" id="MobiDB-lite"/>
    </source>
</evidence>
<dbReference type="InterPro" id="IPR011387">
    <property type="entry name" value="TIF2A"/>
</dbReference>
<dbReference type="OrthoDB" id="2194683at2759"/>
<keyword evidence="5" id="KW-0677">Repeat</keyword>
<dbReference type="GeneID" id="66113420"/>
<dbReference type="EMBL" id="JAHMUF010000001">
    <property type="protein sequence ID" value="KAG7196038.1"/>
    <property type="molecule type" value="Genomic_DNA"/>
</dbReference>
<keyword evidence="3" id="KW-0396">Initiation factor</keyword>
<proteinExistence type="inferred from homology"/>
<name>A0A9P8AKP4_9ASCO</name>
<feature type="compositionally biased region" description="Low complexity" evidence="8">
    <location>
        <begin position="812"/>
        <end position="827"/>
    </location>
</feature>
<dbReference type="RefSeq" id="XP_043051583.1">
    <property type="nucleotide sequence ID" value="XM_043190906.1"/>
</dbReference>
<comment type="similarity">
    <text evidence="1">Belongs to the WD repeat EIF2A family.</text>
</comment>
<dbReference type="PANTHER" id="PTHR13227:SF0">
    <property type="entry name" value="EUKARYOTIC TRANSLATION INITIATION FACTOR 2A"/>
    <property type="match status" value="1"/>
</dbReference>
<dbReference type="SUPFAM" id="SSF54001">
    <property type="entry name" value="Cysteine proteinases"/>
    <property type="match status" value="1"/>
</dbReference>
<reference evidence="10" key="1">
    <citation type="submission" date="2021-03" db="EMBL/GenBank/DDBJ databases">
        <authorList>
            <person name="Palmer J.M."/>
        </authorList>
    </citation>
    <scope>NUCLEOTIDE SEQUENCE</scope>
    <source>
        <strain evidence="10">ARV_011</strain>
    </source>
</reference>
<gene>
    <name evidence="10" type="ORF">KQ657_000046</name>
</gene>
<dbReference type="GO" id="GO:0003743">
    <property type="term" value="F:translation initiation factor activity"/>
    <property type="evidence" value="ECO:0007669"/>
    <property type="project" value="UniProtKB-KW"/>
</dbReference>
<dbReference type="SUPFAM" id="SSF82171">
    <property type="entry name" value="DPP6 N-terminal domain-like"/>
    <property type="match status" value="1"/>
</dbReference>
<dbReference type="InterPro" id="IPR038765">
    <property type="entry name" value="Papain-like_cys_pep_sf"/>
</dbReference>
<evidence type="ECO:0000313" key="11">
    <source>
        <dbReference type="Proteomes" id="UP000790833"/>
    </source>
</evidence>
<dbReference type="InterPro" id="IPR003323">
    <property type="entry name" value="OTU_dom"/>
</dbReference>
<evidence type="ECO:0000256" key="2">
    <source>
        <dbReference type="ARBA" id="ARBA00013819"/>
    </source>
</evidence>
<dbReference type="Pfam" id="PF02338">
    <property type="entry name" value="OTU"/>
    <property type="match status" value="1"/>
</dbReference>
<organism evidence="10 11">
    <name type="scientific">Scheffersomyces spartinae</name>
    <dbReference type="NCBI Taxonomy" id="45513"/>
    <lineage>
        <taxon>Eukaryota</taxon>
        <taxon>Fungi</taxon>
        <taxon>Dikarya</taxon>
        <taxon>Ascomycota</taxon>
        <taxon>Saccharomycotina</taxon>
        <taxon>Pichiomycetes</taxon>
        <taxon>Debaryomycetaceae</taxon>
        <taxon>Scheffersomyces</taxon>
    </lineage>
</organism>
<evidence type="ECO:0000313" key="10">
    <source>
        <dbReference type="EMBL" id="KAG7196038.1"/>
    </source>
</evidence>
<dbReference type="CDD" id="cd22745">
    <property type="entry name" value="OTU_OTU1"/>
    <property type="match status" value="1"/>
</dbReference>
<dbReference type="GO" id="GO:0022627">
    <property type="term" value="C:cytosolic small ribosomal subunit"/>
    <property type="evidence" value="ECO:0007669"/>
    <property type="project" value="TreeGrafter"/>
</dbReference>
<dbReference type="Gene3D" id="3.90.70.80">
    <property type="match status" value="1"/>
</dbReference>
<evidence type="ECO:0000256" key="3">
    <source>
        <dbReference type="ARBA" id="ARBA00022540"/>
    </source>
</evidence>
<keyword evidence="6" id="KW-0810">Translation regulation</keyword>
<accession>A0A9P8AKP4</accession>
<dbReference type="AlphaFoldDB" id="A0A9P8AKP4"/>
<dbReference type="GO" id="GO:0043022">
    <property type="term" value="F:ribosome binding"/>
    <property type="evidence" value="ECO:0007669"/>
    <property type="project" value="TreeGrafter"/>
</dbReference>
<dbReference type="GO" id="GO:0006417">
    <property type="term" value="P:regulation of translation"/>
    <property type="evidence" value="ECO:0007669"/>
    <property type="project" value="UniProtKB-KW"/>
</dbReference>
<dbReference type="Proteomes" id="UP000790833">
    <property type="component" value="Unassembled WGS sequence"/>
</dbReference>
<dbReference type="InterPro" id="IPR013979">
    <property type="entry name" value="TIF_beta_prop-like"/>
</dbReference>
<comment type="caution">
    <text evidence="10">The sequence shown here is derived from an EMBL/GenBank/DDBJ whole genome shotgun (WGS) entry which is preliminary data.</text>
</comment>
<keyword evidence="11" id="KW-1185">Reference proteome</keyword>
<dbReference type="Gene3D" id="2.130.10.10">
    <property type="entry name" value="YVTN repeat-like/Quinoprotein amine dehydrogenase"/>
    <property type="match status" value="1"/>
</dbReference>
<feature type="region of interest" description="Disordered" evidence="8">
    <location>
        <begin position="746"/>
        <end position="865"/>
    </location>
</feature>
<dbReference type="GO" id="GO:0003729">
    <property type="term" value="F:mRNA binding"/>
    <property type="evidence" value="ECO:0007669"/>
    <property type="project" value="TreeGrafter"/>
</dbReference>
<evidence type="ECO:0000256" key="5">
    <source>
        <dbReference type="ARBA" id="ARBA00022737"/>
    </source>
</evidence>
<evidence type="ECO:0000256" key="7">
    <source>
        <dbReference type="ARBA" id="ARBA00022917"/>
    </source>
</evidence>
<evidence type="ECO:0000256" key="4">
    <source>
        <dbReference type="ARBA" id="ARBA00022574"/>
    </source>
</evidence>
<evidence type="ECO:0000256" key="6">
    <source>
        <dbReference type="ARBA" id="ARBA00022845"/>
    </source>
</evidence>
<feature type="compositionally biased region" description="Polar residues" evidence="8">
    <location>
        <begin position="773"/>
        <end position="797"/>
    </location>
</feature>